<reference evidence="7 8" key="2">
    <citation type="journal article" date="2011" name="ISME J.">
        <title>RNA-seq reveals cooperative metabolic interactions between two termite-gut spirochete species in co-culture.</title>
        <authorList>
            <person name="Rosenthal A.Z."/>
            <person name="Matson E.G."/>
            <person name="Eldar A."/>
            <person name="Leadbetter J.R."/>
        </authorList>
    </citation>
    <scope>NUCLEOTIDE SEQUENCE [LARGE SCALE GENOMIC DNA]</scope>
    <source>
        <strain evidence="8">ATCC BAA-888 / DSM 13862 / ZAS-9</strain>
    </source>
</reference>
<dbReference type="InterPro" id="IPR011006">
    <property type="entry name" value="CheY-like_superfamily"/>
</dbReference>
<evidence type="ECO:0000313" key="8">
    <source>
        <dbReference type="Proteomes" id="UP000009222"/>
    </source>
</evidence>
<feature type="domain" description="Response regulatory" evidence="6">
    <location>
        <begin position="3"/>
        <end position="119"/>
    </location>
</feature>
<dbReference type="Gene3D" id="1.10.10.60">
    <property type="entry name" value="Homeodomain-like"/>
    <property type="match status" value="2"/>
</dbReference>
<dbReference type="PROSITE" id="PS00041">
    <property type="entry name" value="HTH_ARAC_FAMILY_1"/>
    <property type="match status" value="1"/>
</dbReference>
<keyword evidence="3" id="KW-0804">Transcription</keyword>
<sequence length="505" mass="57237">MYKVVLAEDEPAAAEHIQDIIKLYCPQFELVIGDNGKAGLDLARQHRPDLLLTDIRMPQMDGLELIRALHEELPDIKTMILSGYQDFEYARTALQCGAIEYLLKPISPSTLQTALERAIPLIKKTIEEKRFALLKMLLNQEAPDPAQLRRYFPASAYSAGICRKNGLPSRFFKNLNQPLLFQNQRVQSDEDEKTGETLLALKGRDEMESIYLAPGNALLNGSRTVEFMDTENSLPGYTTAVLWSQVFQIEEFPRIIAALYTTLDTRLVIGKSQSISAGGNNQVTRPKNPSPNTEMDQALKHYLKEHKTGLIQKLLNDWLDEWEKEGQGQLFVEESVRLFIERVNHAENSPGENLELLIANAFSQAACYGDLKESLALILEKLLPSQEERIDKIDTPEFFNLIKQYVDAHSAEDLSLESTCRHFGISQTYLSRLFRKYTDLSFLNYLTIARVEKAKTYLLNEGTLIRDAAVMAGFNDPLYFSRVFRSITGFTPSEYAQGPHKNSPC</sequence>
<feature type="domain" description="HTH araC/xylS-type" evidence="5">
    <location>
        <begin position="400"/>
        <end position="498"/>
    </location>
</feature>
<dbReference type="SUPFAM" id="SSF46689">
    <property type="entry name" value="Homeodomain-like"/>
    <property type="match status" value="2"/>
</dbReference>
<dbReference type="InterPro" id="IPR001789">
    <property type="entry name" value="Sig_transdc_resp-reg_receiver"/>
</dbReference>
<reference evidence="8" key="1">
    <citation type="submission" date="2009-12" db="EMBL/GenBank/DDBJ databases">
        <title>Complete sequence of Treponema azotonutricium strain ZAS-9.</title>
        <authorList>
            <person name="Tetu S.G."/>
            <person name="Matson E."/>
            <person name="Ren Q."/>
            <person name="Seshadri R."/>
            <person name="Elbourne L."/>
            <person name="Hassan K.A."/>
            <person name="Durkin A."/>
            <person name="Radune D."/>
            <person name="Mohamoud Y."/>
            <person name="Shay R."/>
            <person name="Jin S."/>
            <person name="Zhang X."/>
            <person name="Lucey K."/>
            <person name="Ballor N.R."/>
            <person name="Ottesen E."/>
            <person name="Rosenthal R."/>
            <person name="Allen A."/>
            <person name="Leadbetter J.R."/>
            <person name="Paulsen I.T."/>
        </authorList>
    </citation>
    <scope>NUCLEOTIDE SEQUENCE [LARGE SCALE GENOMIC DNA]</scope>
    <source>
        <strain evidence="8">ATCC BAA-888 / DSM 13862 / ZAS-9</strain>
    </source>
</reference>
<dbReference type="Proteomes" id="UP000009222">
    <property type="component" value="Chromosome"/>
</dbReference>
<dbReference type="SMART" id="SM00342">
    <property type="entry name" value="HTH_ARAC"/>
    <property type="match status" value="1"/>
</dbReference>
<dbReference type="CDD" id="cd17536">
    <property type="entry name" value="REC_YesN-like"/>
    <property type="match status" value="1"/>
</dbReference>
<evidence type="ECO:0000256" key="3">
    <source>
        <dbReference type="ARBA" id="ARBA00023163"/>
    </source>
</evidence>
<dbReference type="AlphaFoldDB" id="F5YF39"/>
<dbReference type="Pfam" id="PF00072">
    <property type="entry name" value="Response_reg"/>
    <property type="match status" value="1"/>
</dbReference>
<accession>F5YF39</accession>
<organism evidence="7 8">
    <name type="scientific">Leadbettera azotonutricia (strain ATCC BAA-888 / DSM 13862 / ZAS-9)</name>
    <name type="common">Treponema azotonutricium</name>
    <dbReference type="NCBI Taxonomy" id="545695"/>
    <lineage>
        <taxon>Bacteria</taxon>
        <taxon>Pseudomonadati</taxon>
        <taxon>Spirochaetota</taxon>
        <taxon>Spirochaetia</taxon>
        <taxon>Spirochaetales</taxon>
        <taxon>Breznakiellaceae</taxon>
        <taxon>Leadbettera</taxon>
    </lineage>
</organism>
<dbReference type="GO" id="GO:0000160">
    <property type="term" value="P:phosphorelay signal transduction system"/>
    <property type="evidence" value="ECO:0007669"/>
    <property type="project" value="InterPro"/>
</dbReference>
<dbReference type="SUPFAM" id="SSF52172">
    <property type="entry name" value="CheY-like"/>
    <property type="match status" value="1"/>
</dbReference>
<evidence type="ECO:0000259" key="6">
    <source>
        <dbReference type="PROSITE" id="PS50110"/>
    </source>
</evidence>
<dbReference type="InterPro" id="IPR018062">
    <property type="entry name" value="HTH_AraC-typ_CS"/>
</dbReference>
<dbReference type="PROSITE" id="PS50110">
    <property type="entry name" value="RESPONSE_REGULATORY"/>
    <property type="match status" value="1"/>
</dbReference>
<dbReference type="EMBL" id="CP001841">
    <property type="protein sequence ID" value="AEF80638.1"/>
    <property type="molecule type" value="Genomic_DNA"/>
</dbReference>
<dbReference type="PROSITE" id="PS01124">
    <property type="entry name" value="HTH_ARAC_FAMILY_2"/>
    <property type="match status" value="1"/>
</dbReference>
<proteinExistence type="predicted"/>
<dbReference type="InterPro" id="IPR009057">
    <property type="entry name" value="Homeodomain-like_sf"/>
</dbReference>
<name>F5YF39_LEAAZ</name>
<dbReference type="eggNOG" id="COG4753">
    <property type="taxonomic scope" value="Bacteria"/>
</dbReference>
<dbReference type="GO" id="GO:0003700">
    <property type="term" value="F:DNA-binding transcription factor activity"/>
    <property type="evidence" value="ECO:0007669"/>
    <property type="project" value="InterPro"/>
</dbReference>
<dbReference type="PANTHER" id="PTHR43280:SF2">
    <property type="entry name" value="HTH-TYPE TRANSCRIPTIONAL REGULATOR EXSA"/>
    <property type="match status" value="1"/>
</dbReference>
<dbReference type="KEGG" id="taz:TREAZ_2527"/>
<evidence type="ECO:0000256" key="2">
    <source>
        <dbReference type="ARBA" id="ARBA00023125"/>
    </source>
</evidence>
<evidence type="ECO:0000313" key="7">
    <source>
        <dbReference type="EMBL" id="AEF80638.1"/>
    </source>
</evidence>
<dbReference type="InterPro" id="IPR018060">
    <property type="entry name" value="HTH_AraC"/>
</dbReference>
<dbReference type="PANTHER" id="PTHR43280">
    <property type="entry name" value="ARAC-FAMILY TRANSCRIPTIONAL REGULATOR"/>
    <property type="match status" value="1"/>
</dbReference>
<evidence type="ECO:0000256" key="4">
    <source>
        <dbReference type="PROSITE-ProRule" id="PRU00169"/>
    </source>
</evidence>
<keyword evidence="2" id="KW-0238">DNA-binding</keyword>
<keyword evidence="4" id="KW-0597">Phosphoprotein</keyword>
<protein>
    <submittedName>
        <fullName evidence="7">Two component transcriptional regulator, AraC family</fullName>
    </submittedName>
</protein>
<evidence type="ECO:0000256" key="1">
    <source>
        <dbReference type="ARBA" id="ARBA00023015"/>
    </source>
</evidence>
<keyword evidence="1" id="KW-0805">Transcription regulation</keyword>
<dbReference type="GO" id="GO:0043565">
    <property type="term" value="F:sequence-specific DNA binding"/>
    <property type="evidence" value="ECO:0007669"/>
    <property type="project" value="InterPro"/>
</dbReference>
<dbReference type="SMART" id="SM00448">
    <property type="entry name" value="REC"/>
    <property type="match status" value="1"/>
</dbReference>
<dbReference type="Pfam" id="PF12833">
    <property type="entry name" value="HTH_18"/>
    <property type="match status" value="1"/>
</dbReference>
<dbReference type="HOGENOM" id="CLU_000445_5_0_12"/>
<dbReference type="STRING" id="545695.TREAZ_2527"/>
<feature type="modified residue" description="4-aspartylphosphate" evidence="4">
    <location>
        <position position="54"/>
    </location>
</feature>
<dbReference type="OrthoDB" id="327083at2"/>
<dbReference type="InParanoid" id="F5YF39"/>
<gene>
    <name evidence="7" type="ordered locus">TREAZ_2527</name>
</gene>
<dbReference type="eggNOG" id="COG2207">
    <property type="taxonomic scope" value="Bacteria"/>
</dbReference>
<evidence type="ECO:0000259" key="5">
    <source>
        <dbReference type="PROSITE" id="PS01124"/>
    </source>
</evidence>
<keyword evidence="8" id="KW-1185">Reference proteome</keyword>
<dbReference type="RefSeq" id="WP_015712998.1">
    <property type="nucleotide sequence ID" value="NC_015577.1"/>
</dbReference>
<dbReference type="Gene3D" id="3.40.50.2300">
    <property type="match status" value="1"/>
</dbReference>